<feature type="region of interest" description="Disordered" evidence="1">
    <location>
        <begin position="899"/>
        <end position="1096"/>
    </location>
</feature>
<feature type="region of interest" description="Disordered" evidence="1">
    <location>
        <begin position="1186"/>
        <end position="1216"/>
    </location>
</feature>
<feature type="compositionally biased region" description="Polar residues" evidence="1">
    <location>
        <begin position="1"/>
        <end position="13"/>
    </location>
</feature>
<gene>
    <name evidence="3" type="ORF">D9619_011704</name>
</gene>
<comment type="caution">
    <text evidence="3">The sequence shown here is derived from an EMBL/GenBank/DDBJ whole genome shotgun (WGS) entry which is preliminary data.</text>
</comment>
<dbReference type="OrthoDB" id="185175at2759"/>
<feature type="compositionally biased region" description="Low complexity" evidence="1">
    <location>
        <begin position="515"/>
        <end position="547"/>
    </location>
</feature>
<dbReference type="EMBL" id="JAACJJ010000003">
    <property type="protein sequence ID" value="KAF5328854.1"/>
    <property type="molecule type" value="Genomic_DNA"/>
</dbReference>
<feature type="region of interest" description="Disordered" evidence="1">
    <location>
        <begin position="514"/>
        <end position="597"/>
    </location>
</feature>
<dbReference type="PROSITE" id="PS50238">
    <property type="entry name" value="RHOGAP"/>
    <property type="match status" value="1"/>
</dbReference>
<evidence type="ECO:0000313" key="4">
    <source>
        <dbReference type="Proteomes" id="UP000567179"/>
    </source>
</evidence>
<feature type="compositionally biased region" description="Polar residues" evidence="1">
    <location>
        <begin position="359"/>
        <end position="377"/>
    </location>
</feature>
<reference evidence="3 4" key="1">
    <citation type="journal article" date="2020" name="ISME J.">
        <title>Uncovering the hidden diversity of litter-decomposition mechanisms in mushroom-forming fungi.</title>
        <authorList>
            <person name="Floudas D."/>
            <person name="Bentzer J."/>
            <person name="Ahren D."/>
            <person name="Johansson T."/>
            <person name="Persson P."/>
            <person name="Tunlid A."/>
        </authorList>
    </citation>
    <scope>NUCLEOTIDE SEQUENCE [LARGE SCALE GENOMIC DNA]</scope>
    <source>
        <strain evidence="3 4">CBS 101986</strain>
    </source>
</reference>
<feature type="compositionally biased region" description="Polar residues" evidence="1">
    <location>
        <begin position="1194"/>
        <end position="1216"/>
    </location>
</feature>
<feature type="compositionally biased region" description="Basic residues" evidence="1">
    <location>
        <begin position="126"/>
        <end position="135"/>
    </location>
</feature>
<dbReference type="GO" id="GO:0031267">
    <property type="term" value="F:small GTPase binding"/>
    <property type="evidence" value="ECO:0007669"/>
    <property type="project" value="InterPro"/>
</dbReference>
<feature type="region of interest" description="Disordered" evidence="1">
    <location>
        <begin position="754"/>
        <end position="782"/>
    </location>
</feature>
<feature type="region of interest" description="Disordered" evidence="1">
    <location>
        <begin position="1"/>
        <end position="322"/>
    </location>
</feature>
<feature type="compositionally biased region" description="Polar residues" evidence="1">
    <location>
        <begin position="313"/>
        <end position="322"/>
    </location>
</feature>
<feature type="region of interest" description="Disordered" evidence="1">
    <location>
        <begin position="1120"/>
        <end position="1156"/>
    </location>
</feature>
<feature type="compositionally biased region" description="Low complexity" evidence="1">
    <location>
        <begin position="28"/>
        <end position="41"/>
    </location>
</feature>
<feature type="compositionally biased region" description="Polar residues" evidence="1">
    <location>
        <begin position="999"/>
        <end position="1012"/>
    </location>
</feature>
<dbReference type="GO" id="GO:0007264">
    <property type="term" value="P:small GTPase-mediated signal transduction"/>
    <property type="evidence" value="ECO:0007669"/>
    <property type="project" value="InterPro"/>
</dbReference>
<feature type="compositionally biased region" description="Polar residues" evidence="1">
    <location>
        <begin position="1059"/>
        <end position="1080"/>
    </location>
</feature>
<dbReference type="InterPro" id="IPR039767">
    <property type="entry name" value="RALBP1"/>
</dbReference>
<dbReference type="PANTHER" id="PTHR12783">
    <property type="entry name" value="RALA BINDING PROTEIN 1 RALBP1"/>
    <property type="match status" value="1"/>
</dbReference>
<feature type="compositionally biased region" description="Polar residues" evidence="1">
    <location>
        <begin position="203"/>
        <end position="215"/>
    </location>
</feature>
<feature type="compositionally biased region" description="Polar residues" evidence="1">
    <location>
        <begin position="446"/>
        <end position="456"/>
    </location>
</feature>
<feature type="compositionally biased region" description="Basic and acidic residues" evidence="1">
    <location>
        <begin position="949"/>
        <end position="959"/>
    </location>
</feature>
<sequence length="1355" mass="143232">MSYTHSHQANTTHPVGVAPSHAPSGVMPPSSSLQPSSGPQPATLYASSETGQFPSISTSSSPVNQRQQAGASTVAPRTTSLPFTWQMGSSQSKSSAPVPPPVASSSSTAPSTPSSKGFASTVAGGKLKRAFARRRKDAEPSPPAPLSKGKEPDFKAKAVLSSPSLPIDRVAKSSPSLGPSQHSSPPRVQSTPPRVVPSPNPRTAPTSPSQVINSSRPPPLPKKDTPVPTPLSEVRPSNDVPSAGSRNSIMPISPGISSAVTYISMMDQQQQGVANPREADKENVKADLREDNKESWRKSDSTNSHHTVRPGGSKSSRPVSWAESFQSSHTVVQSSRRRSALVGDADFGMAEEEEEEVLPTQSPNSSPSAIRSRNRRSMSLNIDMTSTTKFVMSPPPPSVPVPDLKRASLSISEGVTPVSQRGHAPSLSDSQPYIEPQPSRFMTADPSVSSFSSTQLPPHARNLQYAKPPPSSFLTPQTPATAPTSFRQTAISIGVGPAAAGLAKRAVEKMGRKWGISSSTSGSGAWSTTSTSSSATTGGPSSYSGSSHMGEVLVRTSSNQSTPSVQSFFSPSKSSSGKHTRTGGAAGSISSSDMEPVGPVLGKKLRGALRSKNGVPVASGVLFGRDLATGVRETGIHVGKVLGAGGPKKEGLFGEFEERRLAAVVVRCAQHLLRWGVQEEGLFRVNGRPTHLSKLRAEYDSGADYDMLDCSPGDLDPHAVSSVFKAYLRELPEPILTHRLQPLFDAAVNEEAKVNAPESTGTSRQSTMIRGQGLPSGPKANFGGLRKPPSLSTLAMPSFHGIPPASKALLATLRGLIKQLPEENRDLVRTVVDLIKETSKVKETKMPVSNLLVVFCPSLNLTPPLLKVLCEAEGIWSDRPDRTDMAVIDIKRAVVPVPIPTREDDARSDTTSTTTESDSLLSMRPSLDDPSDYHASAEESIYEGQVMQRPREEKYERAEVPTVYLDSRSQYTSSSASFPREQAPTPDRLPYMQHAGDNGSISSDNCSVNDLQSISPPLLSSSAESVATPITSSNPSFSDIPVHSTERVHDPSEKPQRYRSASASGPEIVSTSLELRPQTNKRPKISEPIPISGPVSFPVSPKLAPVAARRRSIPLLSNISSAIPPQLGGSPSESPAPSPKSQAPQEQRAKKPSLKLLFSKKSTSSLSSLIDRSALGKAQISGPFPAGYSPKAGSDSSVSTPISAVTAPQSSVPGSGSSCNLPHIIDTPIDESALSLSLGLDLSTPATATSFDKQAGPTTNTPIQAASSRVNMPEIKPLAINSKRTIKPGENHLRAKASTSNMSVASTASSHRLSLFEDDEDERMENWTQSVLLAADAKGTWTIQKPSSSGTNAKA</sequence>
<feature type="compositionally biased region" description="Polar residues" evidence="1">
    <location>
        <begin position="244"/>
        <end position="273"/>
    </location>
</feature>
<keyword evidence="4" id="KW-1185">Reference proteome</keyword>
<feature type="compositionally biased region" description="Polar residues" evidence="1">
    <location>
        <begin position="757"/>
        <end position="769"/>
    </location>
</feature>
<protein>
    <recommendedName>
        <fullName evidence="2">Rho-GAP domain-containing protein</fullName>
    </recommendedName>
</protein>
<feature type="compositionally biased region" description="Low complexity" evidence="1">
    <location>
        <begin position="1130"/>
        <end position="1146"/>
    </location>
</feature>
<feature type="compositionally biased region" description="Polar residues" evidence="1">
    <location>
        <begin position="967"/>
        <end position="977"/>
    </location>
</feature>
<feature type="compositionally biased region" description="Low complexity" evidence="1">
    <location>
        <begin position="1013"/>
        <end position="1022"/>
    </location>
</feature>
<feature type="region of interest" description="Disordered" evidence="1">
    <location>
        <begin position="350"/>
        <end position="377"/>
    </location>
</feature>
<feature type="compositionally biased region" description="Basic and acidic residues" evidence="1">
    <location>
        <begin position="1044"/>
        <end position="1056"/>
    </location>
</feature>
<dbReference type="GO" id="GO:0005096">
    <property type="term" value="F:GTPase activator activity"/>
    <property type="evidence" value="ECO:0007669"/>
    <property type="project" value="InterPro"/>
</dbReference>
<name>A0A8H5BTA5_9AGAR</name>
<proteinExistence type="predicted"/>
<dbReference type="Proteomes" id="UP000567179">
    <property type="component" value="Unassembled WGS sequence"/>
</dbReference>
<feature type="compositionally biased region" description="Polar residues" evidence="1">
    <location>
        <begin position="45"/>
        <end position="88"/>
    </location>
</feature>
<evidence type="ECO:0000256" key="1">
    <source>
        <dbReference type="SAM" id="MobiDB-lite"/>
    </source>
</evidence>
<dbReference type="Pfam" id="PF00620">
    <property type="entry name" value="RhoGAP"/>
    <property type="match status" value="2"/>
</dbReference>
<dbReference type="InterPro" id="IPR008936">
    <property type="entry name" value="Rho_GTPase_activation_prot"/>
</dbReference>
<dbReference type="InterPro" id="IPR000198">
    <property type="entry name" value="RhoGAP_dom"/>
</dbReference>
<feature type="compositionally biased region" description="Basic and acidic residues" evidence="1">
    <location>
        <begin position="277"/>
        <end position="300"/>
    </location>
</feature>
<dbReference type="SMART" id="SM00324">
    <property type="entry name" value="RhoGAP"/>
    <property type="match status" value="1"/>
</dbReference>
<evidence type="ECO:0000313" key="3">
    <source>
        <dbReference type="EMBL" id="KAF5328854.1"/>
    </source>
</evidence>
<evidence type="ECO:0000259" key="2">
    <source>
        <dbReference type="PROSITE" id="PS50238"/>
    </source>
</evidence>
<feature type="compositionally biased region" description="Polar residues" evidence="1">
    <location>
        <begin position="472"/>
        <end position="482"/>
    </location>
</feature>
<feature type="compositionally biased region" description="Low complexity" evidence="1">
    <location>
        <begin position="173"/>
        <end position="186"/>
    </location>
</feature>
<feature type="domain" description="Rho-GAP" evidence="2">
    <location>
        <begin position="654"/>
        <end position="895"/>
    </location>
</feature>
<accession>A0A8H5BTA5</accession>
<dbReference type="Gene3D" id="1.10.555.10">
    <property type="entry name" value="Rho GTPase activation protein"/>
    <property type="match status" value="1"/>
</dbReference>
<organism evidence="3 4">
    <name type="scientific">Psilocybe cf. subviscida</name>
    <dbReference type="NCBI Taxonomy" id="2480587"/>
    <lineage>
        <taxon>Eukaryota</taxon>
        <taxon>Fungi</taxon>
        <taxon>Dikarya</taxon>
        <taxon>Basidiomycota</taxon>
        <taxon>Agaricomycotina</taxon>
        <taxon>Agaricomycetes</taxon>
        <taxon>Agaricomycetidae</taxon>
        <taxon>Agaricales</taxon>
        <taxon>Agaricineae</taxon>
        <taxon>Strophariaceae</taxon>
        <taxon>Psilocybe</taxon>
    </lineage>
</organism>
<feature type="region of interest" description="Disordered" evidence="1">
    <location>
        <begin position="444"/>
        <end position="482"/>
    </location>
</feature>
<dbReference type="PANTHER" id="PTHR12783:SF5">
    <property type="entry name" value="RALA-BINDING PROTEIN 1"/>
    <property type="match status" value="1"/>
</dbReference>
<feature type="compositionally biased region" description="Low complexity" evidence="1">
    <location>
        <begin position="563"/>
        <end position="575"/>
    </location>
</feature>
<dbReference type="CDD" id="cd00159">
    <property type="entry name" value="RhoGAP"/>
    <property type="match status" value="1"/>
</dbReference>
<dbReference type="SUPFAM" id="SSF48350">
    <property type="entry name" value="GTPase activation domain, GAP"/>
    <property type="match status" value="1"/>
</dbReference>
<feature type="compositionally biased region" description="Polar residues" evidence="1">
    <location>
        <begin position="1023"/>
        <end position="1037"/>
    </location>
</feature>
<feature type="compositionally biased region" description="Low complexity" evidence="1">
    <location>
        <begin position="103"/>
        <end position="116"/>
    </location>
</feature>
<feature type="compositionally biased region" description="Low complexity" evidence="1">
    <location>
        <begin position="909"/>
        <end position="919"/>
    </location>
</feature>